<protein>
    <recommendedName>
        <fullName evidence="3">DUF7702 domain-containing protein</fullName>
    </recommendedName>
</protein>
<evidence type="ECO:0000313" key="4">
    <source>
        <dbReference type="EMBL" id="KAJ7634483.1"/>
    </source>
</evidence>
<feature type="domain" description="DUF7702" evidence="3">
    <location>
        <begin position="24"/>
        <end position="275"/>
    </location>
</feature>
<keyword evidence="2" id="KW-0472">Membrane</keyword>
<keyword evidence="2" id="KW-1133">Transmembrane helix</keyword>
<evidence type="ECO:0000256" key="2">
    <source>
        <dbReference type="SAM" id="Phobius"/>
    </source>
</evidence>
<evidence type="ECO:0000259" key="3">
    <source>
        <dbReference type="Pfam" id="PF24800"/>
    </source>
</evidence>
<feature type="region of interest" description="Disordered" evidence="1">
    <location>
        <begin position="286"/>
        <end position="309"/>
    </location>
</feature>
<proteinExistence type="predicted"/>
<feature type="transmembrane region" description="Helical" evidence="2">
    <location>
        <begin position="253"/>
        <end position="274"/>
    </location>
</feature>
<reference evidence="4" key="1">
    <citation type="submission" date="2023-03" db="EMBL/GenBank/DDBJ databases">
        <title>Massive genome expansion in bonnet fungi (Mycena s.s.) driven by repeated elements and novel gene families across ecological guilds.</title>
        <authorList>
            <consortium name="Lawrence Berkeley National Laboratory"/>
            <person name="Harder C.B."/>
            <person name="Miyauchi S."/>
            <person name="Viragh M."/>
            <person name="Kuo A."/>
            <person name="Thoen E."/>
            <person name="Andreopoulos B."/>
            <person name="Lu D."/>
            <person name="Skrede I."/>
            <person name="Drula E."/>
            <person name="Henrissat B."/>
            <person name="Morin E."/>
            <person name="Kohler A."/>
            <person name="Barry K."/>
            <person name="LaButti K."/>
            <person name="Morin E."/>
            <person name="Salamov A."/>
            <person name="Lipzen A."/>
            <person name="Mereny Z."/>
            <person name="Hegedus B."/>
            <person name="Baldrian P."/>
            <person name="Stursova M."/>
            <person name="Weitz H."/>
            <person name="Taylor A."/>
            <person name="Grigoriev I.V."/>
            <person name="Nagy L.G."/>
            <person name="Martin F."/>
            <person name="Kauserud H."/>
        </authorList>
    </citation>
    <scope>NUCLEOTIDE SEQUENCE</scope>
    <source>
        <strain evidence="4">9284</strain>
    </source>
</reference>
<feature type="compositionally biased region" description="Polar residues" evidence="1">
    <location>
        <begin position="299"/>
        <end position="309"/>
    </location>
</feature>
<dbReference type="PANTHER" id="PTHR42109:SF2">
    <property type="entry name" value="INTEGRAL MEMBRANE PROTEIN"/>
    <property type="match status" value="1"/>
</dbReference>
<sequence length="309" mass="34488">MANTNYNDVLGIKNKWAPILFAVLYSGLMLWYLVQTFRRRQWVFIGLAFFSTLRVISFSLRSAMANNHHNSAFNRRMAVAYVILYNVGFFSVLLSAYRLLHDRRRLAKIDSARGKSSHAIHRVVGHLHKGRFMEVLLLVAIIVTGVGAGYVFGTDTGRTRLGNRLTEAGVYLFLVVTIVIVILTFLLIHIERSLEGKSGAPARSWNHHLILLVVAAMLFMRVVFFAATVRQRASGKQTPTAMVGNAVQNNEHFWYPLAALTELLVVLLLLIPGLSPVREALKRHVPGVGDSEKRGEAGQHSNGTAQNMV</sequence>
<evidence type="ECO:0000313" key="5">
    <source>
        <dbReference type="Proteomes" id="UP001221142"/>
    </source>
</evidence>
<feature type="transmembrane region" description="Helical" evidence="2">
    <location>
        <begin position="209"/>
        <end position="233"/>
    </location>
</feature>
<dbReference type="PANTHER" id="PTHR42109">
    <property type="entry name" value="UNPLACED GENOMIC SCAFFOLD UM_SCAF_CONTIG_1.265, WHOLE GENOME SHOTGUN SEQUENCE"/>
    <property type="match status" value="1"/>
</dbReference>
<feature type="transmembrane region" description="Helical" evidence="2">
    <location>
        <begin position="135"/>
        <end position="153"/>
    </location>
</feature>
<accession>A0AAD7BYM3</accession>
<organism evidence="4 5">
    <name type="scientific">Roridomyces roridus</name>
    <dbReference type="NCBI Taxonomy" id="1738132"/>
    <lineage>
        <taxon>Eukaryota</taxon>
        <taxon>Fungi</taxon>
        <taxon>Dikarya</taxon>
        <taxon>Basidiomycota</taxon>
        <taxon>Agaricomycotina</taxon>
        <taxon>Agaricomycetes</taxon>
        <taxon>Agaricomycetidae</taxon>
        <taxon>Agaricales</taxon>
        <taxon>Marasmiineae</taxon>
        <taxon>Mycenaceae</taxon>
        <taxon>Roridomyces</taxon>
    </lineage>
</organism>
<keyword evidence="5" id="KW-1185">Reference proteome</keyword>
<comment type="caution">
    <text evidence="4">The sequence shown here is derived from an EMBL/GenBank/DDBJ whole genome shotgun (WGS) entry which is preliminary data.</text>
</comment>
<keyword evidence="2" id="KW-0812">Transmembrane</keyword>
<evidence type="ECO:0000256" key="1">
    <source>
        <dbReference type="SAM" id="MobiDB-lite"/>
    </source>
</evidence>
<gene>
    <name evidence="4" type="ORF">FB45DRAFT_1056513</name>
</gene>
<dbReference type="InterPro" id="IPR056119">
    <property type="entry name" value="DUF7702"/>
</dbReference>
<feature type="transmembrane region" description="Helical" evidence="2">
    <location>
        <begin position="168"/>
        <end position="188"/>
    </location>
</feature>
<feature type="transmembrane region" description="Helical" evidence="2">
    <location>
        <begin position="80"/>
        <end position="100"/>
    </location>
</feature>
<name>A0AAD7BYM3_9AGAR</name>
<dbReference type="Proteomes" id="UP001221142">
    <property type="component" value="Unassembled WGS sequence"/>
</dbReference>
<dbReference type="AlphaFoldDB" id="A0AAD7BYM3"/>
<feature type="transmembrane region" description="Helical" evidence="2">
    <location>
        <begin position="16"/>
        <end position="34"/>
    </location>
</feature>
<dbReference type="EMBL" id="JARKIF010000007">
    <property type="protein sequence ID" value="KAJ7634483.1"/>
    <property type="molecule type" value="Genomic_DNA"/>
</dbReference>
<feature type="transmembrane region" description="Helical" evidence="2">
    <location>
        <begin position="41"/>
        <end position="60"/>
    </location>
</feature>
<dbReference type="Pfam" id="PF24800">
    <property type="entry name" value="DUF7702"/>
    <property type="match status" value="1"/>
</dbReference>